<feature type="compositionally biased region" description="Basic and acidic residues" evidence="8">
    <location>
        <begin position="20"/>
        <end position="29"/>
    </location>
</feature>
<keyword evidence="5 7" id="KW-1133">Transmembrane helix</keyword>
<gene>
    <name evidence="10" type="ORF">FHX71_004185</name>
</gene>
<evidence type="ECO:0000256" key="2">
    <source>
        <dbReference type="ARBA" id="ARBA00022448"/>
    </source>
</evidence>
<feature type="transmembrane region" description="Helical" evidence="7">
    <location>
        <begin position="269"/>
        <end position="290"/>
    </location>
</feature>
<comment type="caution">
    <text evidence="10">The sequence shown here is derived from an EMBL/GenBank/DDBJ whole genome shotgun (WGS) entry which is preliminary data.</text>
</comment>
<dbReference type="InterPro" id="IPR035906">
    <property type="entry name" value="MetI-like_sf"/>
</dbReference>
<dbReference type="InterPro" id="IPR000515">
    <property type="entry name" value="MetI-like"/>
</dbReference>
<keyword evidence="3" id="KW-1003">Cell membrane</keyword>
<reference evidence="10 11" key="1">
    <citation type="submission" date="2020-07" db="EMBL/GenBank/DDBJ databases">
        <title>Sequencing the genomes of 1000 actinobacteria strains.</title>
        <authorList>
            <person name="Klenk H.-P."/>
        </authorList>
    </citation>
    <scope>NUCLEOTIDE SEQUENCE [LARGE SCALE GENOMIC DNA]</scope>
    <source>
        <strain evidence="10 11">DSM 44121</strain>
    </source>
</reference>
<dbReference type="AlphaFoldDB" id="A0A7W3PG35"/>
<dbReference type="GO" id="GO:0055085">
    <property type="term" value="P:transmembrane transport"/>
    <property type="evidence" value="ECO:0007669"/>
    <property type="project" value="InterPro"/>
</dbReference>
<organism evidence="10 11">
    <name type="scientific">Promicromonospora sukumoe</name>
    <dbReference type="NCBI Taxonomy" id="88382"/>
    <lineage>
        <taxon>Bacteria</taxon>
        <taxon>Bacillati</taxon>
        <taxon>Actinomycetota</taxon>
        <taxon>Actinomycetes</taxon>
        <taxon>Micrococcales</taxon>
        <taxon>Promicromonosporaceae</taxon>
        <taxon>Promicromonospora</taxon>
    </lineage>
</organism>
<name>A0A7W3PG35_9MICO</name>
<feature type="transmembrane region" description="Helical" evidence="7">
    <location>
        <begin position="170"/>
        <end position="190"/>
    </location>
</feature>
<sequence>MATTVASPGSTTRPPTPRQPAERSRRDPATGRGVVGTLLLYAMLLILSVLILAPLLWMLSTSFKTTGDATVLPPQWIPPTPTVEGYTRLFADAQAPLLRWLGNSVLVGVLHTVLVLATASAAAYPLARMKFAGRRLIFALIIATLFVPGFVFLMPNYLIVDGLGWLDTMWALVIPGAASAFGVFFLVQFFQSIPAELEEAALIDGANRWQIFVRVVLPLSRAPLATLGLLSFLGSWNDFLWPLYVLFNPEQLTLPAGLATLRGAYATDFPAVMAGAAIASVPVLILFAFVQRYVIAGVARSGLKG</sequence>
<dbReference type="RefSeq" id="WP_182619352.1">
    <property type="nucleotide sequence ID" value="NZ_BAAATF010000010.1"/>
</dbReference>
<dbReference type="CDD" id="cd06261">
    <property type="entry name" value="TM_PBP2"/>
    <property type="match status" value="1"/>
</dbReference>
<evidence type="ECO:0000256" key="1">
    <source>
        <dbReference type="ARBA" id="ARBA00004651"/>
    </source>
</evidence>
<comment type="similarity">
    <text evidence="7">Belongs to the binding-protein-dependent transport system permease family.</text>
</comment>
<dbReference type="PANTHER" id="PTHR43744">
    <property type="entry name" value="ABC TRANSPORTER PERMEASE PROTEIN MG189-RELATED-RELATED"/>
    <property type="match status" value="1"/>
</dbReference>
<feature type="domain" description="ABC transmembrane type-1" evidence="9">
    <location>
        <begin position="101"/>
        <end position="290"/>
    </location>
</feature>
<evidence type="ECO:0000256" key="4">
    <source>
        <dbReference type="ARBA" id="ARBA00022692"/>
    </source>
</evidence>
<feature type="transmembrane region" description="Helical" evidence="7">
    <location>
        <begin position="211"/>
        <end position="233"/>
    </location>
</feature>
<dbReference type="Pfam" id="PF00528">
    <property type="entry name" value="BPD_transp_1"/>
    <property type="match status" value="1"/>
</dbReference>
<dbReference type="Proteomes" id="UP000540568">
    <property type="component" value="Unassembled WGS sequence"/>
</dbReference>
<evidence type="ECO:0000256" key="8">
    <source>
        <dbReference type="SAM" id="MobiDB-lite"/>
    </source>
</evidence>
<proteinExistence type="inferred from homology"/>
<feature type="compositionally biased region" description="Polar residues" evidence="8">
    <location>
        <begin position="1"/>
        <end position="10"/>
    </location>
</feature>
<evidence type="ECO:0000313" key="10">
    <source>
        <dbReference type="EMBL" id="MBA8810209.1"/>
    </source>
</evidence>
<dbReference type="PROSITE" id="PS50928">
    <property type="entry name" value="ABC_TM1"/>
    <property type="match status" value="1"/>
</dbReference>
<protein>
    <submittedName>
        <fullName evidence="10">Multiple sugar transport system permease protein</fullName>
    </submittedName>
</protein>
<dbReference type="GO" id="GO:0005886">
    <property type="term" value="C:plasma membrane"/>
    <property type="evidence" value="ECO:0007669"/>
    <property type="project" value="UniProtKB-SubCell"/>
</dbReference>
<dbReference type="PANTHER" id="PTHR43744:SF12">
    <property type="entry name" value="ABC TRANSPORTER PERMEASE PROTEIN MG189-RELATED"/>
    <property type="match status" value="1"/>
</dbReference>
<evidence type="ECO:0000259" key="9">
    <source>
        <dbReference type="PROSITE" id="PS50928"/>
    </source>
</evidence>
<keyword evidence="11" id="KW-1185">Reference proteome</keyword>
<dbReference type="SUPFAM" id="SSF161098">
    <property type="entry name" value="MetI-like"/>
    <property type="match status" value="1"/>
</dbReference>
<comment type="subcellular location">
    <subcellularLocation>
        <location evidence="1 7">Cell membrane</location>
        <topology evidence="1 7">Multi-pass membrane protein</topology>
    </subcellularLocation>
</comment>
<evidence type="ECO:0000313" key="11">
    <source>
        <dbReference type="Proteomes" id="UP000540568"/>
    </source>
</evidence>
<keyword evidence="6 7" id="KW-0472">Membrane</keyword>
<evidence type="ECO:0000256" key="7">
    <source>
        <dbReference type="RuleBase" id="RU363032"/>
    </source>
</evidence>
<feature type="region of interest" description="Disordered" evidence="8">
    <location>
        <begin position="1"/>
        <end position="29"/>
    </location>
</feature>
<keyword evidence="2 7" id="KW-0813">Transport</keyword>
<evidence type="ECO:0000256" key="3">
    <source>
        <dbReference type="ARBA" id="ARBA00022475"/>
    </source>
</evidence>
<evidence type="ECO:0000256" key="6">
    <source>
        <dbReference type="ARBA" id="ARBA00023136"/>
    </source>
</evidence>
<dbReference type="EMBL" id="JACGWV010000002">
    <property type="protein sequence ID" value="MBA8810209.1"/>
    <property type="molecule type" value="Genomic_DNA"/>
</dbReference>
<evidence type="ECO:0000256" key="5">
    <source>
        <dbReference type="ARBA" id="ARBA00022989"/>
    </source>
</evidence>
<feature type="transmembrane region" description="Helical" evidence="7">
    <location>
        <begin position="105"/>
        <end position="124"/>
    </location>
</feature>
<feature type="transmembrane region" description="Helical" evidence="7">
    <location>
        <begin position="33"/>
        <end position="57"/>
    </location>
</feature>
<keyword evidence="10" id="KW-0762">Sugar transport</keyword>
<accession>A0A7W3PG35</accession>
<feature type="transmembrane region" description="Helical" evidence="7">
    <location>
        <begin position="136"/>
        <end position="158"/>
    </location>
</feature>
<keyword evidence="4 7" id="KW-0812">Transmembrane</keyword>
<dbReference type="Gene3D" id="1.10.3720.10">
    <property type="entry name" value="MetI-like"/>
    <property type="match status" value="1"/>
</dbReference>